<gene>
    <name evidence="2" type="ORF">A1Q1_06853</name>
</gene>
<organism evidence="2 3">
    <name type="scientific">Trichosporon asahii var. asahii (strain ATCC 90039 / CBS 2479 / JCM 2466 / KCTC 7840 / NBRC 103889/ NCYC 2677 / UAMH 7654)</name>
    <name type="common">Yeast</name>
    <dbReference type="NCBI Taxonomy" id="1186058"/>
    <lineage>
        <taxon>Eukaryota</taxon>
        <taxon>Fungi</taxon>
        <taxon>Dikarya</taxon>
        <taxon>Basidiomycota</taxon>
        <taxon>Agaricomycotina</taxon>
        <taxon>Tremellomycetes</taxon>
        <taxon>Trichosporonales</taxon>
        <taxon>Trichosporonaceae</taxon>
        <taxon>Trichosporon</taxon>
    </lineage>
</organism>
<dbReference type="Proteomes" id="UP000002748">
    <property type="component" value="Unassembled WGS sequence"/>
</dbReference>
<feature type="compositionally biased region" description="Acidic residues" evidence="1">
    <location>
        <begin position="713"/>
        <end position="729"/>
    </location>
</feature>
<dbReference type="Gene3D" id="3.40.30.10">
    <property type="entry name" value="Glutaredoxin"/>
    <property type="match status" value="1"/>
</dbReference>
<evidence type="ECO:0000256" key="1">
    <source>
        <dbReference type="SAM" id="MobiDB-lite"/>
    </source>
</evidence>
<feature type="compositionally biased region" description="Low complexity" evidence="1">
    <location>
        <begin position="138"/>
        <end position="147"/>
    </location>
</feature>
<dbReference type="SUPFAM" id="SSF52833">
    <property type="entry name" value="Thioredoxin-like"/>
    <property type="match status" value="1"/>
</dbReference>
<dbReference type="PANTHER" id="PTHR28630:SF3">
    <property type="entry name" value="PEROXIREDOXIN-LIKE 2C"/>
    <property type="match status" value="1"/>
</dbReference>
<evidence type="ECO:0000313" key="2">
    <source>
        <dbReference type="EMBL" id="EJT51900.1"/>
    </source>
</evidence>
<feature type="region of interest" description="Disordered" evidence="1">
    <location>
        <begin position="696"/>
        <end position="763"/>
    </location>
</feature>
<dbReference type="OrthoDB" id="40334at2759"/>
<dbReference type="HOGENOM" id="CLU_365700_0_0_1"/>
<feature type="region of interest" description="Disordered" evidence="1">
    <location>
        <begin position="409"/>
        <end position="434"/>
    </location>
</feature>
<feature type="compositionally biased region" description="Basic and acidic residues" evidence="1">
    <location>
        <begin position="696"/>
        <end position="712"/>
    </location>
</feature>
<dbReference type="RefSeq" id="XP_014182577.1">
    <property type="nucleotide sequence ID" value="XM_014327102.1"/>
</dbReference>
<feature type="compositionally biased region" description="Low complexity" evidence="1">
    <location>
        <begin position="105"/>
        <end position="118"/>
    </location>
</feature>
<feature type="compositionally biased region" description="Acidic residues" evidence="1">
    <location>
        <begin position="409"/>
        <end position="425"/>
    </location>
</feature>
<feature type="compositionally biased region" description="Acidic residues" evidence="1">
    <location>
        <begin position="14"/>
        <end position="28"/>
    </location>
</feature>
<dbReference type="CDD" id="cd02970">
    <property type="entry name" value="PRX_like2"/>
    <property type="match status" value="1"/>
</dbReference>
<dbReference type="GeneID" id="25990365"/>
<reference evidence="2 3" key="1">
    <citation type="journal article" date="2012" name="Eukaryot. Cell">
        <title>Draft genome sequence of CBS 2479, the standard type strain of Trichosporon asahii.</title>
        <authorList>
            <person name="Yang R.Y."/>
            <person name="Li H.T."/>
            <person name="Zhu H."/>
            <person name="Zhou G.P."/>
            <person name="Wang M."/>
            <person name="Wang L."/>
        </authorList>
    </citation>
    <scope>NUCLEOTIDE SEQUENCE [LARGE SCALE GENOMIC DNA]</scope>
    <source>
        <strain evidence="3">ATCC 90039 / CBS 2479 / JCM 2466 / KCTC 7840 / NCYC 2677 / UAMH 7654</strain>
    </source>
</reference>
<dbReference type="EMBL" id="ALBS01000042">
    <property type="protein sequence ID" value="EJT51900.1"/>
    <property type="molecule type" value="Genomic_DNA"/>
</dbReference>
<evidence type="ECO:0000313" key="3">
    <source>
        <dbReference type="Proteomes" id="UP000002748"/>
    </source>
</evidence>
<sequence length="763" mass="84208">MELRSQHPPYPQEAVDDDERPDLPDDIEFTIRLHQPSPSPAPQPSPSERRKLVSPVMSAVDEQAIPPVPPLPPNFMRKSLGVQQRRDEFDLGTSPPSLARRHSDPPLSASSPPSTSAASDDDGAINSITTFTPPPPQATSATSATQSGSFRSPATKPVRRRVPPPTHLFDGPVTPPEACYAPRTPPEAACISFDDAPPLPGPVTGMTILPSASSVSVTTPKAPKWFENARPPAGYADSIMARYGSYNQYATDRGDRRSAVVGAAASDGDIATRRRSPPSSSSNLAQTCHPGLSTSTINSLPPTPRTSRGHSVIYNERSDRKDTVSWANTFGRNSTSSEPPRQSMDHGWPSPHHASEDGHVHAHQPCPDLTCSSNEDHQEVMLGGSTEMTEEEMKEMEQFMAEAVEEQEQWVDEEVPEEEDDEDEDLAKRDHDPSWTWQKPSRKMVMKAADCKLFDEYGNQLKFGDLLPDSDADIDDAASQLLSPVDTNDTAPTKSLKSIHSQTRVNQLPKPPKYTRTVVFFVGHWWCGLCHDYVLMSLAKLSPAALLRAGVKVCVISSGTWKAITKYKEMFNIPATFNVYVDRGTRLYKALGMRSRMPNPFPEMKLKFRPSYHRHAFLRQMANGMSNGFFRLTGFTNPGNFLQLGGEFVFSDDFKCDFAHRMAARSDHCEAPDVLRAVGVEEVSLGAPLKSEDSKVDLLAKEKEEPAPKSEEEPKEEIEEVRDEDDVEHTDDGSSRSSGTSLRNEKHSERTERPSTPAPVVHV</sequence>
<accession>J4UJE2</accession>
<feature type="compositionally biased region" description="Basic and acidic residues" evidence="1">
    <location>
        <begin position="743"/>
        <end position="753"/>
    </location>
</feature>
<dbReference type="AlphaFoldDB" id="J4UJE2"/>
<dbReference type="Pfam" id="PF13911">
    <property type="entry name" value="AhpC-TSA_2"/>
    <property type="match status" value="1"/>
</dbReference>
<feature type="region of interest" description="Disordered" evidence="1">
    <location>
        <begin position="265"/>
        <end position="374"/>
    </location>
</feature>
<dbReference type="VEuPathDB" id="FungiDB:A1Q1_06853"/>
<proteinExistence type="predicted"/>
<name>J4UJE2_TRIAS</name>
<feature type="region of interest" description="Disordered" evidence="1">
    <location>
        <begin position="1"/>
        <end position="181"/>
    </location>
</feature>
<dbReference type="PANTHER" id="PTHR28630">
    <property type="match status" value="1"/>
</dbReference>
<comment type="caution">
    <text evidence="2">The sequence shown here is derived from an EMBL/GenBank/DDBJ whole genome shotgun (WGS) entry which is preliminary data.</text>
</comment>
<dbReference type="InterPro" id="IPR036249">
    <property type="entry name" value="Thioredoxin-like_sf"/>
</dbReference>
<dbReference type="KEGG" id="tasa:A1Q1_06853"/>
<feature type="compositionally biased region" description="Polar residues" evidence="1">
    <location>
        <begin position="325"/>
        <end position="340"/>
    </location>
</feature>
<protein>
    <submittedName>
        <fullName evidence="2">FmHP-like protein</fullName>
    </submittedName>
</protein>
<dbReference type="InterPro" id="IPR032801">
    <property type="entry name" value="PXL2A/B/C"/>
</dbReference>